<dbReference type="InterPro" id="IPR036680">
    <property type="entry name" value="SPOR-like_sf"/>
</dbReference>
<dbReference type="Proteomes" id="UP000323930">
    <property type="component" value="Unassembled WGS sequence"/>
</dbReference>
<feature type="domain" description="SPOR" evidence="2">
    <location>
        <begin position="104"/>
        <end position="167"/>
    </location>
</feature>
<evidence type="ECO:0000313" key="4">
    <source>
        <dbReference type="Proteomes" id="UP000323930"/>
    </source>
</evidence>
<evidence type="ECO:0000259" key="2">
    <source>
        <dbReference type="Pfam" id="PF05036"/>
    </source>
</evidence>
<dbReference type="InterPro" id="IPR007730">
    <property type="entry name" value="SPOR-like_dom"/>
</dbReference>
<accession>A0A5D0HKY5</accession>
<name>A0A5D0HKY5_9FLAO</name>
<keyword evidence="4" id="KW-1185">Reference proteome</keyword>
<dbReference type="RefSeq" id="WP_148544967.1">
    <property type="nucleotide sequence ID" value="NZ_VSDQ01000718.1"/>
</dbReference>
<dbReference type="Gene3D" id="3.30.70.1070">
    <property type="entry name" value="Sporulation related repeat"/>
    <property type="match status" value="1"/>
</dbReference>
<keyword evidence="1" id="KW-0812">Transmembrane</keyword>
<keyword evidence="1" id="KW-1133">Transmembrane helix</keyword>
<dbReference type="SUPFAM" id="SSF110997">
    <property type="entry name" value="Sporulation related repeat"/>
    <property type="match status" value="1"/>
</dbReference>
<sequence length="189" mass="21009">MPFIEEKNLVDLHKLIEKGEKDLDLAAEQLKNESGKLEKALFIRKVLTAVIILMALGLVYTFYTNDKSINSEQLASKIAPIETEETAESNNEVKHSLPKLGLSYSVQIGAFKKFNIASLEETDSEVIKKRTSNGTYIYTVGSFTTYKEASALKEDLKALGFKDAFIVAINNGEDIEIEAALEISQEVIE</sequence>
<dbReference type="Pfam" id="PF05036">
    <property type="entry name" value="SPOR"/>
    <property type="match status" value="1"/>
</dbReference>
<evidence type="ECO:0000256" key="1">
    <source>
        <dbReference type="SAM" id="Phobius"/>
    </source>
</evidence>
<proteinExistence type="predicted"/>
<feature type="transmembrane region" description="Helical" evidence="1">
    <location>
        <begin position="46"/>
        <end position="63"/>
    </location>
</feature>
<dbReference type="AlphaFoldDB" id="A0A5D0HKY5"/>
<dbReference type="GO" id="GO:0042834">
    <property type="term" value="F:peptidoglycan binding"/>
    <property type="evidence" value="ECO:0007669"/>
    <property type="project" value="InterPro"/>
</dbReference>
<protein>
    <submittedName>
        <fullName evidence="3">SPOR domain-containing protein</fullName>
    </submittedName>
</protein>
<reference evidence="3 4" key="1">
    <citation type="submission" date="2019-08" db="EMBL/GenBank/DDBJ databases">
        <title>Seonamhaeicola sediminis sp. nov., isolated from marine sediment.</title>
        <authorList>
            <person name="Cao W.R."/>
        </authorList>
    </citation>
    <scope>NUCLEOTIDE SEQUENCE [LARGE SCALE GENOMIC DNA]</scope>
    <source>
        <strain evidence="3 4">B011</strain>
    </source>
</reference>
<comment type="caution">
    <text evidence="3">The sequence shown here is derived from an EMBL/GenBank/DDBJ whole genome shotgun (WGS) entry which is preliminary data.</text>
</comment>
<dbReference type="OrthoDB" id="1119072at2"/>
<keyword evidence="1" id="KW-0472">Membrane</keyword>
<organism evidence="3 4">
    <name type="scientific">Seonamhaeicola marinus</name>
    <dbReference type="NCBI Taxonomy" id="1912246"/>
    <lineage>
        <taxon>Bacteria</taxon>
        <taxon>Pseudomonadati</taxon>
        <taxon>Bacteroidota</taxon>
        <taxon>Flavobacteriia</taxon>
        <taxon>Flavobacteriales</taxon>
        <taxon>Flavobacteriaceae</taxon>
    </lineage>
</organism>
<gene>
    <name evidence="3" type="ORF">FUA24_20755</name>
</gene>
<dbReference type="EMBL" id="VSDQ01000718">
    <property type="protein sequence ID" value="TYA71981.1"/>
    <property type="molecule type" value="Genomic_DNA"/>
</dbReference>
<evidence type="ECO:0000313" key="3">
    <source>
        <dbReference type="EMBL" id="TYA71981.1"/>
    </source>
</evidence>